<dbReference type="STRING" id="1328760.A0A165HRW7"/>
<dbReference type="GO" id="GO:0016491">
    <property type="term" value="F:oxidoreductase activity"/>
    <property type="evidence" value="ECO:0007669"/>
    <property type="project" value="UniProtKB-KW"/>
</dbReference>
<dbReference type="InterPro" id="IPR041805">
    <property type="entry name" value="ASMase/PPN1_MPP"/>
</dbReference>
<dbReference type="PANTHER" id="PTHR10340:SF27">
    <property type="entry name" value="ACL091CP"/>
    <property type="match status" value="1"/>
</dbReference>
<keyword evidence="1" id="KW-0378">Hydrolase</keyword>
<dbReference type="OMA" id="EMMAPAM"/>
<dbReference type="OrthoDB" id="282973at2759"/>
<dbReference type="Gene3D" id="3.60.21.10">
    <property type="match status" value="1"/>
</dbReference>
<dbReference type="EMBL" id="KV407457">
    <property type="protein sequence ID" value="KZF23874.1"/>
    <property type="molecule type" value="Genomic_DNA"/>
</dbReference>
<dbReference type="SUPFAM" id="SSF56300">
    <property type="entry name" value="Metallo-dependent phosphatases"/>
    <property type="match status" value="1"/>
</dbReference>
<dbReference type="InParanoid" id="A0A165HRW7"/>
<protein>
    <submittedName>
        <fullName evidence="5">Metallo-dependent phosphatase</fullName>
    </submittedName>
</protein>
<accession>A0A165HRW7</accession>
<evidence type="ECO:0000313" key="6">
    <source>
        <dbReference type="Proteomes" id="UP000076632"/>
    </source>
</evidence>
<evidence type="ECO:0000259" key="4">
    <source>
        <dbReference type="Pfam" id="PF00149"/>
    </source>
</evidence>
<proteinExistence type="predicted"/>
<sequence length="838" mass="93584">MPLTGFYALLFYVKEAQTSRGAIGFVIVVGFYNEFTMRLNLLYLLSASYLVAAHSKQPDQECNPNNLSASNQCQQNLIPNGPGGPILYYNGSGNVPPTNETSPLPSSLPHLKNALIEDNLFAELSSVIFGNALGSNCSKCIASAEIMHIAAITQPVDTVTNLLIRLCDVIPTLKASISANSCRDYFSNVGGMGPYMAQLFYKMSMSTGDMQAYCHYKWSVCDAPPTILIDESRYFKPKPANRTVSPQPSGNTLNVLHISDWHLDARYDIGSNASMPASRFGAFSCDTPADLALSTFYEMDKFIDRSTIDFTIFTGDIISHDDDDELSRALVKYEEKTAYETFKSWLSGPLYSTLGNHDSLPQALLTPNDLRGNQSNEFSWHYSFLASLWKNEGWIESSAAHYAKTHYAAYATITPQGLKVISINTNVWYTSQYPDNIYNYYNFTNPDPTGMLAFLAEELQASEDINQRVWIIGHVPSGPIGISALPNPTALFYSIVTRYSPSTIAAIFFGHTHSDQMLVYYDFLANSTVHQNGTTLRNTSLVDFMKPLTAGWIAPSITPMSGLNAGWRLLQVDSETFSILNAQTFFANISNSDSWTTPQWEFEYDTRMTYVHDWPQKAPLNATYWHRMTEEMEHSQDVVDTYNYFSTKSSALTKPSHPRLSLLDVNKNPLLRGFLKTTFYNHFCAGENAAEVTGTIGRIKDMGFKGVILTYAREIVIDASSNGPATVKGSVEKRPTEIKNPEIEAWREGVLETADMVGTDDFLALNCRLLQLRDDSSPAAQRASPEVYKCLSWGTLGDCLSYLLRRAVENRDAVGITRQEYLALKTEVKRRMKNIFTF</sequence>
<dbReference type="Proteomes" id="UP000076632">
    <property type="component" value="Unassembled WGS sequence"/>
</dbReference>
<reference evidence="5 6" key="1">
    <citation type="journal article" date="2016" name="Fungal Biol.">
        <title>The genome of Xylona heveae provides a window into fungal endophytism.</title>
        <authorList>
            <person name="Gazis R."/>
            <person name="Kuo A."/>
            <person name="Riley R."/>
            <person name="LaButti K."/>
            <person name="Lipzen A."/>
            <person name="Lin J."/>
            <person name="Amirebrahimi M."/>
            <person name="Hesse C.N."/>
            <person name="Spatafora J.W."/>
            <person name="Henrissat B."/>
            <person name="Hainaut M."/>
            <person name="Grigoriev I.V."/>
            <person name="Hibbett D.S."/>
        </authorList>
    </citation>
    <scope>NUCLEOTIDE SEQUENCE [LARGE SCALE GENOMIC DNA]</scope>
    <source>
        <strain evidence="5 6">TC161</strain>
    </source>
</reference>
<evidence type="ECO:0000256" key="1">
    <source>
        <dbReference type="ARBA" id="ARBA00022801"/>
    </source>
</evidence>
<name>A0A165HRW7_XYLHT</name>
<dbReference type="CDD" id="cd00842">
    <property type="entry name" value="MPP_ASMase"/>
    <property type="match status" value="1"/>
</dbReference>
<keyword evidence="2" id="KW-0560">Oxidoreductase</keyword>
<dbReference type="InterPro" id="IPR029041">
    <property type="entry name" value="FAD-linked_oxidoreductase-like"/>
</dbReference>
<dbReference type="SUPFAM" id="SSF51730">
    <property type="entry name" value="FAD-linked oxidoreductase"/>
    <property type="match status" value="1"/>
</dbReference>
<dbReference type="InterPro" id="IPR004843">
    <property type="entry name" value="Calcineurin-like_PHP"/>
</dbReference>
<dbReference type="GO" id="GO:0008081">
    <property type="term" value="F:phosphoric diester hydrolase activity"/>
    <property type="evidence" value="ECO:0007669"/>
    <property type="project" value="TreeGrafter"/>
</dbReference>
<evidence type="ECO:0000256" key="2">
    <source>
        <dbReference type="ARBA" id="ARBA00023002"/>
    </source>
</evidence>
<dbReference type="GeneID" id="28901154"/>
<gene>
    <name evidence="5" type="ORF">L228DRAFT_282550</name>
</gene>
<keyword evidence="6" id="KW-1185">Reference proteome</keyword>
<evidence type="ECO:0000313" key="5">
    <source>
        <dbReference type="EMBL" id="KZF23874.1"/>
    </source>
</evidence>
<dbReference type="PANTHER" id="PTHR10340">
    <property type="entry name" value="SPHINGOMYELIN PHOSPHODIESTERASE"/>
    <property type="match status" value="1"/>
</dbReference>
<dbReference type="Gene3D" id="3.20.20.220">
    <property type="match status" value="2"/>
</dbReference>
<feature type="domain" description="Calcineurin-like phosphoesterase" evidence="4">
    <location>
        <begin position="254"/>
        <end position="514"/>
    </location>
</feature>
<dbReference type="RefSeq" id="XP_018189429.1">
    <property type="nucleotide sequence ID" value="XM_018336017.1"/>
</dbReference>
<keyword evidence="3" id="KW-0325">Glycoprotein</keyword>
<evidence type="ECO:0000256" key="3">
    <source>
        <dbReference type="ARBA" id="ARBA00023180"/>
    </source>
</evidence>
<dbReference type="Pfam" id="PF00149">
    <property type="entry name" value="Metallophos"/>
    <property type="match status" value="1"/>
</dbReference>
<organism evidence="5 6">
    <name type="scientific">Xylona heveae (strain CBS 132557 / TC161)</name>
    <dbReference type="NCBI Taxonomy" id="1328760"/>
    <lineage>
        <taxon>Eukaryota</taxon>
        <taxon>Fungi</taxon>
        <taxon>Dikarya</taxon>
        <taxon>Ascomycota</taxon>
        <taxon>Pezizomycotina</taxon>
        <taxon>Xylonomycetes</taxon>
        <taxon>Xylonales</taxon>
        <taxon>Xylonaceae</taxon>
        <taxon>Xylona</taxon>
    </lineage>
</organism>
<dbReference type="InterPro" id="IPR029052">
    <property type="entry name" value="Metallo-depent_PP-like"/>
</dbReference>
<dbReference type="AlphaFoldDB" id="A0A165HRW7"/>